<evidence type="ECO:0000313" key="2">
    <source>
        <dbReference type="Proteomes" id="UP001172386"/>
    </source>
</evidence>
<evidence type="ECO:0000313" key="1">
    <source>
        <dbReference type="EMBL" id="KAJ9650397.1"/>
    </source>
</evidence>
<comment type="caution">
    <text evidence="1">The sequence shown here is derived from an EMBL/GenBank/DDBJ whole genome shotgun (WGS) entry which is preliminary data.</text>
</comment>
<dbReference type="EMBL" id="JAPDRQ010000346">
    <property type="protein sequence ID" value="KAJ9650397.1"/>
    <property type="molecule type" value="Genomic_DNA"/>
</dbReference>
<accession>A0ACC2ZS67</accession>
<sequence>MKHPRLNPTPLAAAVRRAAGFTLVETLLGLGVATAIGAVAFVAYNVTSVKADVRSETEAMEQSAQRIERSIGIVGNYASVSSGIVRRDDLGGDRHKRAGGSELVNAWGEPLAFLPATVGNGPGNNAFIIQQRVPERACVPLVSAMATRAFDVRVDGVSVLDGEGGSLDVAAAGAACSGNTGPLQFVFYSGISGGSFVAAPPLVLPTAPPAVSPPTSAPVGGPVGPVGPVGPAGPVGPVAPAPVAPAPAPIIPPPSSGTPVAPVTPGPVAPPPAPVSPPTSPVAACVAPASRTTTEGQTRAICPAGQYGQVTEQRVGTYSYSCPEAWDRPVEAFSWAGWTVTSNTCTTCPGVQPQQQTQWVATGQACPAGQEGSHTWEAEQIQTRTGSYNCPAGTPTLPGINWAPWGGWTNTGNRRNESNTCAPSFEIKATCSFTGAQTNQGPEKWNGGCIQPGQFYMRTSPVSAVFWLTSSVDLSQYAIQWSGDCVGNATSCTAEQVRVSVNSPHDKTATVTVTHRATGQQFSRTVTAQWRVQGIDKGGGGN</sequence>
<dbReference type="Proteomes" id="UP001172386">
    <property type="component" value="Unassembled WGS sequence"/>
</dbReference>
<proteinExistence type="predicted"/>
<gene>
    <name evidence="1" type="ORF">H2198_010307</name>
</gene>
<organism evidence="1 2">
    <name type="scientific">Neophaeococcomyces mojaviensis</name>
    <dbReference type="NCBI Taxonomy" id="3383035"/>
    <lineage>
        <taxon>Eukaryota</taxon>
        <taxon>Fungi</taxon>
        <taxon>Dikarya</taxon>
        <taxon>Ascomycota</taxon>
        <taxon>Pezizomycotina</taxon>
        <taxon>Eurotiomycetes</taxon>
        <taxon>Chaetothyriomycetidae</taxon>
        <taxon>Chaetothyriales</taxon>
        <taxon>Chaetothyriales incertae sedis</taxon>
        <taxon>Neophaeococcomyces</taxon>
    </lineage>
</organism>
<reference evidence="1" key="1">
    <citation type="submission" date="2022-10" db="EMBL/GenBank/DDBJ databases">
        <title>Culturing micro-colonial fungi from biological soil crusts in the Mojave desert and describing Neophaeococcomyces mojavensis, and introducing the new genera and species Taxawa tesnikishii.</title>
        <authorList>
            <person name="Kurbessoian T."/>
            <person name="Stajich J.E."/>
        </authorList>
    </citation>
    <scope>NUCLEOTIDE SEQUENCE</scope>
    <source>
        <strain evidence="1">JES_112</strain>
    </source>
</reference>
<protein>
    <submittedName>
        <fullName evidence="1">Uncharacterized protein</fullName>
    </submittedName>
</protein>
<keyword evidence="2" id="KW-1185">Reference proteome</keyword>
<name>A0ACC2ZS67_9EURO</name>